<reference evidence="1 2" key="1">
    <citation type="submission" date="2014-02" db="EMBL/GenBank/DDBJ databases">
        <authorList>
            <person name="Genoscope - CEA"/>
        </authorList>
    </citation>
    <scope>NUCLEOTIDE SEQUENCE [LARGE SCALE GENOMIC DNA]</scope>
    <source>
        <strain evidence="1 2">PCC 8005</strain>
    </source>
</reference>
<accession>A0A9P1P0Y9</accession>
<protein>
    <submittedName>
        <fullName evidence="1">Uncharacterized protein</fullName>
    </submittedName>
</protein>
<gene>
    <name evidence="1" type="ORF">ARTHRO_60021</name>
</gene>
<dbReference type="Proteomes" id="UP000032946">
    <property type="component" value="Chromosome"/>
</dbReference>
<proteinExistence type="predicted"/>
<name>A0A9P1P0Y9_9CYAN</name>
<dbReference type="EMBL" id="FO818640">
    <property type="protein sequence ID" value="CDM97420.1"/>
    <property type="molecule type" value="Genomic_DNA"/>
</dbReference>
<keyword evidence="2" id="KW-1185">Reference proteome</keyword>
<dbReference type="AlphaFoldDB" id="A0A9P1P0Y9"/>
<evidence type="ECO:0000313" key="2">
    <source>
        <dbReference type="Proteomes" id="UP000032946"/>
    </source>
</evidence>
<evidence type="ECO:0000313" key="1">
    <source>
        <dbReference type="EMBL" id="CDM97420.1"/>
    </source>
</evidence>
<organism evidence="1 2">
    <name type="scientific">Limnospira indica PCC 8005</name>
    <dbReference type="NCBI Taxonomy" id="376219"/>
    <lineage>
        <taxon>Bacteria</taxon>
        <taxon>Bacillati</taxon>
        <taxon>Cyanobacteriota</taxon>
        <taxon>Cyanophyceae</taxon>
        <taxon>Oscillatoriophycideae</taxon>
        <taxon>Oscillatoriales</taxon>
        <taxon>Sirenicapillariaceae</taxon>
        <taxon>Limnospira</taxon>
    </lineage>
</organism>
<sequence length="39" mass="4329">MVKFEQTSTPGQGKINIQLGHIGNLRLSGVTPTLIRYIF</sequence>